<dbReference type="InterPro" id="IPR038077">
    <property type="entry name" value="Troponin_sf"/>
</dbReference>
<evidence type="ECO:0000256" key="4">
    <source>
        <dbReference type="ARBA" id="ARBA00023203"/>
    </source>
</evidence>
<gene>
    <name evidence="5" type="ORF">KC01_LOCUS23914</name>
</gene>
<dbReference type="Gene3D" id="6.10.250.180">
    <property type="match status" value="1"/>
</dbReference>
<dbReference type="GO" id="GO:0060048">
    <property type="term" value="P:cardiac muscle contraction"/>
    <property type="evidence" value="ECO:0007669"/>
    <property type="project" value="TreeGrafter"/>
</dbReference>
<dbReference type="PANTHER" id="PTHR13738">
    <property type="entry name" value="TROPONIN I"/>
    <property type="match status" value="1"/>
</dbReference>
<dbReference type="InterPro" id="IPR001978">
    <property type="entry name" value="Troponin"/>
</dbReference>
<dbReference type="GO" id="GO:0005861">
    <property type="term" value="C:troponin complex"/>
    <property type="evidence" value="ECO:0007669"/>
    <property type="project" value="InterPro"/>
</dbReference>
<dbReference type="Proteomes" id="UP001497482">
    <property type="component" value="Chromosome 20"/>
</dbReference>
<comment type="function">
    <text evidence="1">Troponin I is the inhibitory subunit of troponin, the thin filament regulatory complex which confers calcium-sensitivity to striated muscle actomyosin ATPase activity.</text>
</comment>
<dbReference type="SUPFAM" id="SSF90250">
    <property type="entry name" value="Troponin coil-coiled subunits"/>
    <property type="match status" value="2"/>
</dbReference>
<dbReference type="EMBL" id="OZ035842">
    <property type="protein sequence ID" value="CAL1595031.1"/>
    <property type="molecule type" value="Genomic_DNA"/>
</dbReference>
<reference evidence="5 6" key="1">
    <citation type="submission" date="2024-04" db="EMBL/GenBank/DDBJ databases">
        <authorList>
            <person name="Waldvogel A.-M."/>
            <person name="Schoenle A."/>
        </authorList>
    </citation>
    <scope>NUCLEOTIDE SEQUENCE [LARGE SCALE GENOMIC DNA]</scope>
</reference>
<sequence length="266" mass="30476">MCSFVKSASRRLFLKSKLLNAAVALLVAEREEQRRATERAVNESFPPLQTSALSVQQLQELCRELHLKIDVVDEACYDMEVRVAKTDIESKLLNAAVALLVAEREEQRRATERAVNESFPPLQTSALSVQQLQELCRELHLKIDVVDEACYDMEVRVAKTDIEIQSLTQRVTGLKGLKRSNLKRVKKTADDMLGAYNDPSKLMKADFKVNLKTVERKKEDERREEVTDWRKNVEAMSGMEGRKKLFDTGSFKTLITEQERRTDNND</sequence>
<dbReference type="Gene3D" id="1.20.5.350">
    <property type="match status" value="2"/>
</dbReference>
<dbReference type="Pfam" id="PF00992">
    <property type="entry name" value="Troponin"/>
    <property type="match status" value="1"/>
</dbReference>
<dbReference type="GO" id="GO:0003779">
    <property type="term" value="F:actin binding"/>
    <property type="evidence" value="ECO:0007669"/>
    <property type="project" value="UniProtKB-KW"/>
</dbReference>
<evidence type="ECO:0000256" key="1">
    <source>
        <dbReference type="ARBA" id="ARBA00001988"/>
    </source>
</evidence>
<evidence type="ECO:0000313" key="6">
    <source>
        <dbReference type="Proteomes" id="UP001497482"/>
    </source>
</evidence>
<keyword evidence="4" id="KW-0009">Actin-binding</keyword>
<accession>A0AAV2L3B7</accession>
<keyword evidence="3" id="KW-0514">Muscle protein</keyword>
<protein>
    <recommendedName>
        <fullName evidence="7">Troponin I</fullName>
    </recommendedName>
</protein>
<proteinExistence type="inferred from homology"/>
<evidence type="ECO:0000256" key="3">
    <source>
        <dbReference type="ARBA" id="ARBA00023179"/>
    </source>
</evidence>
<comment type="similarity">
    <text evidence="2">Belongs to the troponin I family.</text>
</comment>
<organism evidence="5 6">
    <name type="scientific">Knipowitschia caucasica</name>
    <name type="common">Caucasian dwarf goby</name>
    <name type="synonym">Pomatoschistus caucasicus</name>
    <dbReference type="NCBI Taxonomy" id="637954"/>
    <lineage>
        <taxon>Eukaryota</taxon>
        <taxon>Metazoa</taxon>
        <taxon>Chordata</taxon>
        <taxon>Craniata</taxon>
        <taxon>Vertebrata</taxon>
        <taxon>Euteleostomi</taxon>
        <taxon>Actinopterygii</taxon>
        <taxon>Neopterygii</taxon>
        <taxon>Teleostei</taxon>
        <taxon>Neoteleostei</taxon>
        <taxon>Acanthomorphata</taxon>
        <taxon>Gobiaria</taxon>
        <taxon>Gobiiformes</taxon>
        <taxon>Gobioidei</taxon>
        <taxon>Gobiidae</taxon>
        <taxon>Gobiinae</taxon>
        <taxon>Knipowitschia</taxon>
    </lineage>
</organism>
<evidence type="ECO:0000313" key="5">
    <source>
        <dbReference type="EMBL" id="CAL1595031.1"/>
    </source>
</evidence>
<keyword evidence="6" id="KW-1185">Reference proteome</keyword>
<name>A0AAV2L3B7_KNICA</name>
<dbReference type="PANTHER" id="PTHR13738:SF33">
    <property type="entry name" value="TROPONIN I, SLOW SKELETAL MUSCLE"/>
    <property type="match status" value="1"/>
</dbReference>
<evidence type="ECO:0000256" key="2">
    <source>
        <dbReference type="ARBA" id="ARBA00009930"/>
    </source>
</evidence>
<dbReference type="GO" id="GO:0003009">
    <property type="term" value="P:skeletal muscle contraction"/>
    <property type="evidence" value="ECO:0007669"/>
    <property type="project" value="TreeGrafter"/>
</dbReference>
<evidence type="ECO:0008006" key="7">
    <source>
        <dbReference type="Google" id="ProtNLM"/>
    </source>
</evidence>
<dbReference type="AlphaFoldDB" id="A0AAV2L3B7"/>
<dbReference type="InterPro" id="IPR050875">
    <property type="entry name" value="Troponin_I"/>
</dbReference>